<proteinExistence type="predicted"/>
<reference evidence="1 2" key="1">
    <citation type="journal article" date="2018" name="J. Allergy Clin. Immunol.">
        <title>High-quality assembly of Dermatophagoides pteronyssinus genome and transcriptome reveals a wide range of novel allergens.</title>
        <authorList>
            <person name="Liu X.Y."/>
            <person name="Yang K.Y."/>
            <person name="Wang M.Q."/>
            <person name="Kwok J.S."/>
            <person name="Zeng X."/>
            <person name="Yang Z."/>
            <person name="Xiao X.J."/>
            <person name="Lau C.P."/>
            <person name="Li Y."/>
            <person name="Huang Z.M."/>
            <person name="Ba J.G."/>
            <person name="Yim A.K."/>
            <person name="Ouyang C.Y."/>
            <person name="Ngai S.M."/>
            <person name="Chan T.F."/>
            <person name="Leung E.L."/>
            <person name="Liu L."/>
            <person name="Liu Z.G."/>
            <person name="Tsui S.K."/>
        </authorList>
    </citation>
    <scope>NUCLEOTIDE SEQUENCE [LARGE SCALE GENOMIC DNA]</scope>
    <source>
        <strain evidence="1">Derp</strain>
    </source>
</reference>
<dbReference type="EMBL" id="NJHN03000085">
    <property type="protein sequence ID" value="KAH9416894.1"/>
    <property type="molecule type" value="Genomic_DNA"/>
</dbReference>
<evidence type="ECO:0000313" key="1">
    <source>
        <dbReference type="EMBL" id="KAH9416894.1"/>
    </source>
</evidence>
<comment type="caution">
    <text evidence="1">The sequence shown here is derived from an EMBL/GenBank/DDBJ whole genome shotgun (WGS) entry which is preliminary data.</text>
</comment>
<evidence type="ECO:0000313" key="2">
    <source>
        <dbReference type="Proteomes" id="UP000887458"/>
    </source>
</evidence>
<dbReference type="Proteomes" id="UP000887458">
    <property type="component" value="Unassembled WGS sequence"/>
</dbReference>
<gene>
    <name evidence="1" type="ORF">DERP_013865</name>
</gene>
<accession>A0ABQ8J2V0</accession>
<organism evidence="1 2">
    <name type="scientific">Dermatophagoides pteronyssinus</name>
    <name type="common">European house dust mite</name>
    <dbReference type="NCBI Taxonomy" id="6956"/>
    <lineage>
        <taxon>Eukaryota</taxon>
        <taxon>Metazoa</taxon>
        <taxon>Ecdysozoa</taxon>
        <taxon>Arthropoda</taxon>
        <taxon>Chelicerata</taxon>
        <taxon>Arachnida</taxon>
        <taxon>Acari</taxon>
        <taxon>Acariformes</taxon>
        <taxon>Sarcoptiformes</taxon>
        <taxon>Astigmata</taxon>
        <taxon>Psoroptidia</taxon>
        <taxon>Analgoidea</taxon>
        <taxon>Pyroglyphidae</taxon>
        <taxon>Dermatophagoidinae</taxon>
        <taxon>Dermatophagoides</taxon>
    </lineage>
</organism>
<name>A0ABQ8J2V0_DERPT</name>
<sequence length="70" mass="7755">MNVFVYNTSSNLDKPSTKQIASRIFDFPLPLKPVIALNDGSKSVISTRLPYDLNPSNIKCNISPAPLRHV</sequence>
<protein>
    <submittedName>
        <fullName evidence="1">Uncharacterized protein</fullName>
    </submittedName>
</protein>
<reference evidence="1 2" key="2">
    <citation type="journal article" date="2022" name="Mol. Biol. Evol.">
        <title>Comparative Genomics Reveals Insights into the Divergent Evolution of Astigmatic Mites and Household Pest Adaptations.</title>
        <authorList>
            <person name="Xiong Q."/>
            <person name="Wan A.T."/>
            <person name="Liu X."/>
            <person name="Fung C.S."/>
            <person name="Xiao X."/>
            <person name="Malainual N."/>
            <person name="Hou J."/>
            <person name="Wang L."/>
            <person name="Wang M."/>
            <person name="Yang K.Y."/>
            <person name="Cui Y."/>
            <person name="Leung E.L."/>
            <person name="Nong W."/>
            <person name="Shin S.K."/>
            <person name="Au S.W."/>
            <person name="Jeong K.Y."/>
            <person name="Chew F.T."/>
            <person name="Hui J.H."/>
            <person name="Leung T.F."/>
            <person name="Tungtrongchitr A."/>
            <person name="Zhong N."/>
            <person name="Liu Z."/>
            <person name="Tsui S.K."/>
        </authorList>
    </citation>
    <scope>NUCLEOTIDE SEQUENCE [LARGE SCALE GENOMIC DNA]</scope>
    <source>
        <strain evidence="1">Derp</strain>
    </source>
</reference>
<keyword evidence="2" id="KW-1185">Reference proteome</keyword>